<dbReference type="PANTHER" id="PTHR21327:SF46">
    <property type="entry name" value="3,4-DIHYDROXY-2-BUTANONE 4-PHOSPHATE SYNTHASE"/>
    <property type="match status" value="1"/>
</dbReference>
<reference evidence="8 9" key="1">
    <citation type="journal article" date="2014" name="Nat. Commun.">
        <title>Klebsormidium flaccidum genome reveals primary factors for plant terrestrial adaptation.</title>
        <authorList>
            <person name="Hori K."/>
            <person name="Maruyama F."/>
            <person name="Fujisawa T."/>
            <person name="Togashi T."/>
            <person name="Yamamoto N."/>
            <person name="Seo M."/>
            <person name="Sato S."/>
            <person name="Yamada T."/>
            <person name="Mori H."/>
            <person name="Tajima N."/>
            <person name="Moriyama T."/>
            <person name="Ikeuchi M."/>
            <person name="Watanabe M."/>
            <person name="Wada H."/>
            <person name="Kobayashi K."/>
            <person name="Saito M."/>
            <person name="Masuda T."/>
            <person name="Sasaki-Sekimoto Y."/>
            <person name="Mashiguchi K."/>
            <person name="Awai K."/>
            <person name="Shimojima M."/>
            <person name="Masuda S."/>
            <person name="Iwai M."/>
            <person name="Nobusawa T."/>
            <person name="Narise T."/>
            <person name="Kondo S."/>
            <person name="Saito H."/>
            <person name="Sato R."/>
            <person name="Murakawa M."/>
            <person name="Ihara Y."/>
            <person name="Oshima-Yamada Y."/>
            <person name="Ohtaka K."/>
            <person name="Satoh M."/>
            <person name="Sonobe K."/>
            <person name="Ishii M."/>
            <person name="Ohtani R."/>
            <person name="Kanamori-Sato M."/>
            <person name="Honoki R."/>
            <person name="Miyazaki D."/>
            <person name="Mochizuki H."/>
            <person name="Umetsu J."/>
            <person name="Higashi K."/>
            <person name="Shibata D."/>
            <person name="Kamiya Y."/>
            <person name="Sato N."/>
            <person name="Nakamura Y."/>
            <person name="Tabata S."/>
            <person name="Ida S."/>
            <person name="Kurokawa K."/>
            <person name="Ohta H."/>
        </authorList>
    </citation>
    <scope>NUCLEOTIDE SEQUENCE [LARGE SCALE GENOMIC DNA]</scope>
    <source>
        <strain evidence="8 9">NIES-2285</strain>
    </source>
</reference>
<keyword evidence="4" id="KW-0479">Metal-binding</keyword>
<dbReference type="EMBL" id="DF237075">
    <property type="protein sequence ID" value="GAQ82852.1"/>
    <property type="molecule type" value="Genomic_DNA"/>
</dbReference>
<gene>
    <name evidence="8" type="ORF">KFL_001260220</name>
</gene>
<organism evidence="8 9">
    <name type="scientific">Klebsormidium nitens</name>
    <name type="common">Green alga</name>
    <name type="synonym">Ulothrix nitens</name>
    <dbReference type="NCBI Taxonomy" id="105231"/>
    <lineage>
        <taxon>Eukaryota</taxon>
        <taxon>Viridiplantae</taxon>
        <taxon>Streptophyta</taxon>
        <taxon>Klebsormidiophyceae</taxon>
        <taxon>Klebsormidiales</taxon>
        <taxon>Klebsormidiaceae</taxon>
        <taxon>Klebsormidium</taxon>
    </lineage>
</organism>
<evidence type="ECO:0000256" key="1">
    <source>
        <dbReference type="ARBA" id="ARBA00005104"/>
    </source>
</evidence>
<dbReference type="UniPathway" id="UPA00275"/>
<dbReference type="PANTHER" id="PTHR21327">
    <property type="entry name" value="GTP CYCLOHYDROLASE II-RELATED"/>
    <property type="match status" value="1"/>
</dbReference>
<keyword evidence="5" id="KW-0460">Magnesium</keyword>
<dbReference type="SUPFAM" id="SSF55821">
    <property type="entry name" value="YrdC/RibB"/>
    <property type="match status" value="1"/>
</dbReference>
<dbReference type="InterPro" id="IPR000422">
    <property type="entry name" value="DHBP_synthase_RibB"/>
</dbReference>
<dbReference type="OMA" id="IFLCVEN"/>
<evidence type="ECO:0000256" key="4">
    <source>
        <dbReference type="ARBA" id="ARBA00022723"/>
    </source>
</evidence>
<dbReference type="GO" id="GO:0009231">
    <property type="term" value="P:riboflavin biosynthetic process"/>
    <property type="evidence" value="ECO:0000318"/>
    <property type="project" value="GO_Central"/>
</dbReference>
<keyword evidence="3" id="KW-0686">Riboflavin biosynthesis</keyword>
<dbReference type="Pfam" id="PF00926">
    <property type="entry name" value="DHBP_synthase"/>
    <property type="match status" value="1"/>
</dbReference>
<evidence type="ECO:0000256" key="3">
    <source>
        <dbReference type="ARBA" id="ARBA00022619"/>
    </source>
</evidence>
<dbReference type="Gene3D" id="3.90.870.10">
    <property type="entry name" value="DHBP synthase"/>
    <property type="match status" value="1"/>
</dbReference>
<name>A0A1Y1HYP2_KLENI</name>
<comment type="pathway">
    <text evidence="1">Cofactor biosynthesis; riboflavin biosynthesis.</text>
</comment>
<dbReference type="GO" id="GO:0046872">
    <property type="term" value="F:metal ion binding"/>
    <property type="evidence" value="ECO:0007669"/>
    <property type="project" value="UniProtKB-KW"/>
</dbReference>
<evidence type="ECO:0000313" key="9">
    <source>
        <dbReference type="Proteomes" id="UP000054558"/>
    </source>
</evidence>
<dbReference type="InterPro" id="IPR017945">
    <property type="entry name" value="DHBP_synth_RibB-like_a/b_dom"/>
</dbReference>
<protein>
    <submittedName>
        <fullName evidence="8">3,4-dihydroxy 2-butanone 4-phosphate synthase</fullName>
    </submittedName>
</protein>
<dbReference type="Proteomes" id="UP000054558">
    <property type="component" value="Unassembled WGS sequence"/>
</dbReference>
<keyword evidence="7" id="KW-0456">Lyase</keyword>
<keyword evidence="9" id="KW-1185">Reference proteome</keyword>
<dbReference type="GO" id="GO:0005829">
    <property type="term" value="C:cytosol"/>
    <property type="evidence" value="ECO:0000318"/>
    <property type="project" value="GO_Central"/>
</dbReference>
<dbReference type="OrthoDB" id="567361at2759"/>
<dbReference type="STRING" id="105231.A0A1Y1HYP2"/>
<comment type="similarity">
    <text evidence="2">In the C-terminal section; belongs to the GTP cyclohydrolase II family.</text>
</comment>
<dbReference type="AlphaFoldDB" id="A0A1Y1HYP2"/>
<proteinExistence type="inferred from homology"/>
<evidence type="ECO:0000313" key="8">
    <source>
        <dbReference type="EMBL" id="GAQ82852.1"/>
    </source>
</evidence>
<accession>A0A1Y1HYP2</accession>
<sequence>MAPQENNFVRALEALAAGKPVAVLDSEAREGETDLFIPGQFLQPKNLRWLRTLAGGELYISVGQEVAALFKLPFIGPALKETSWDVLKQMQKENDGMCQGSCSVSVSLDHRSTATGAPDVERSLTCRRLAELYQESSKKGLTPDEACAELGREFHTPGHVFLCRENDLGLKHRAGHTELSVALARAAGVTPVMVGCVMLSNEGDDYGALPPRLAEAWAVKNGVPFLTGEQVQQHILSKASNGVHNGVSNGNAH</sequence>
<evidence type="ECO:0000256" key="2">
    <source>
        <dbReference type="ARBA" id="ARBA00008976"/>
    </source>
</evidence>
<dbReference type="GO" id="GO:0008686">
    <property type="term" value="F:3,4-dihydroxy-2-butanone-4-phosphate synthase activity"/>
    <property type="evidence" value="ECO:0000318"/>
    <property type="project" value="GO_Central"/>
</dbReference>
<keyword evidence="6" id="KW-0464">Manganese</keyword>
<evidence type="ECO:0000256" key="7">
    <source>
        <dbReference type="ARBA" id="ARBA00023239"/>
    </source>
</evidence>
<evidence type="ECO:0000256" key="6">
    <source>
        <dbReference type="ARBA" id="ARBA00023211"/>
    </source>
</evidence>
<evidence type="ECO:0000256" key="5">
    <source>
        <dbReference type="ARBA" id="ARBA00022842"/>
    </source>
</evidence>